<evidence type="ECO:0000313" key="1">
    <source>
        <dbReference type="EMBL" id="EMA54653.1"/>
    </source>
</evidence>
<sequence>MAAFDLDDESLDERQPEALRTAARTLDGLADIAEGDLPSADWTAHEDDPQNITETETQFAETWREIKACVETHLERTALDESLDREPFAAISISGHPPANQEMTLSVRYDQSGLLKIDIDEP</sequence>
<gene>
    <name evidence="1" type="ORF">C450_05145</name>
</gene>
<accession>M0NAQ7</accession>
<dbReference type="EMBL" id="AOME01000026">
    <property type="protein sequence ID" value="EMA54653.1"/>
    <property type="molecule type" value="Genomic_DNA"/>
</dbReference>
<keyword evidence="2" id="KW-1185">Reference proteome</keyword>
<comment type="caution">
    <text evidence="1">The sequence shown here is derived from an EMBL/GenBank/DDBJ whole genome shotgun (WGS) entry which is preliminary data.</text>
</comment>
<proteinExistence type="predicted"/>
<organism evidence="1 2">
    <name type="scientific">Halococcus salifodinae DSM 8989</name>
    <dbReference type="NCBI Taxonomy" id="1227456"/>
    <lineage>
        <taxon>Archaea</taxon>
        <taxon>Methanobacteriati</taxon>
        <taxon>Methanobacteriota</taxon>
        <taxon>Stenosarchaea group</taxon>
        <taxon>Halobacteria</taxon>
        <taxon>Halobacteriales</taxon>
        <taxon>Halococcaceae</taxon>
        <taxon>Halococcus</taxon>
    </lineage>
</organism>
<reference evidence="1 2" key="1">
    <citation type="journal article" date="2014" name="PLoS Genet.">
        <title>Phylogenetically driven sequencing of extremely halophilic archaea reveals strategies for static and dynamic osmo-response.</title>
        <authorList>
            <person name="Becker E.A."/>
            <person name="Seitzer P.M."/>
            <person name="Tritt A."/>
            <person name="Larsen D."/>
            <person name="Krusor M."/>
            <person name="Yao A.I."/>
            <person name="Wu D."/>
            <person name="Madern D."/>
            <person name="Eisen J.A."/>
            <person name="Darling A.E."/>
            <person name="Facciotti M.T."/>
        </authorList>
    </citation>
    <scope>NUCLEOTIDE SEQUENCE [LARGE SCALE GENOMIC DNA]</scope>
    <source>
        <strain evidence="1 2">DSM 8989</strain>
    </source>
</reference>
<dbReference type="STRING" id="1227456.C450_05145"/>
<protein>
    <submittedName>
        <fullName evidence="1">Uncharacterized protein</fullName>
    </submittedName>
</protein>
<name>M0NAQ7_9EURY</name>
<dbReference type="PATRIC" id="fig|1227456.3.peg.1047"/>
<evidence type="ECO:0000313" key="2">
    <source>
        <dbReference type="Proteomes" id="UP000011625"/>
    </source>
</evidence>
<dbReference type="OrthoDB" id="214135at2157"/>
<dbReference type="AlphaFoldDB" id="M0NAQ7"/>
<dbReference type="Proteomes" id="UP000011625">
    <property type="component" value="Unassembled WGS sequence"/>
</dbReference>
<dbReference type="RefSeq" id="WP_005040862.1">
    <property type="nucleotide sequence ID" value="NZ_AOME01000026.1"/>
</dbReference>